<reference evidence="1 2" key="1">
    <citation type="submission" date="2019-03" db="EMBL/GenBank/DDBJ databases">
        <title>The genome sequence of a newly discovered highly antifungal drug resistant Aspergillus species, Aspergillus tanneri NIH 1004.</title>
        <authorList>
            <person name="Mounaud S."/>
            <person name="Singh I."/>
            <person name="Joardar V."/>
            <person name="Pakala S."/>
            <person name="Pakala S."/>
            <person name="Venepally P."/>
            <person name="Hoover J."/>
            <person name="Nierman W."/>
            <person name="Chung J."/>
            <person name="Losada L."/>
        </authorList>
    </citation>
    <scope>NUCLEOTIDE SEQUENCE [LARGE SCALE GENOMIC DNA]</scope>
    <source>
        <strain evidence="1 2">NIH1004</strain>
    </source>
</reference>
<dbReference type="AlphaFoldDB" id="A0A4S3J494"/>
<dbReference type="Proteomes" id="UP000308092">
    <property type="component" value="Unassembled WGS sequence"/>
</dbReference>
<evidence type="ECO:0000313" key="1">
    <source>
        <dbReference type="EMBL" id="THC89442.1"/>
    </source>
</evidence>
<comment type="caution">
    <text evidence="1">The sequence shown here is derived from an EMBL/GenBank/DDBJ whole genome shotgun (WGS) entry which is preliminary data.</text>
</comment>
<dbReference type="EMBL" id="SOSA01000654">
    <property type="protein sequence ID" value="THC89442.1"/>
    <property type="molecule type" value="Genomic_DNA"/>
</dbReference>
<evidence type="ECO:0000313" key="2">
    <source>
        <dbReference type="Proteomes" id="UP000308092"/>
    </source>
</evidence>
<organism evidence="1 2">
    <name type="scientific">Aspergillus tanneri</name>
    <dbReference type="NCBI Taxonomy" id="1220188"/>
    <lineage>
        <taxon>Eukaryota</taxon>
        <taxon>Fungi</taxon>
        <taxon>Dikarya</taxon>
        <taxon>Ascomycota</taxon>
        <taxon>Pezizomycotina</taxon>
        <taxon>Eurotiomycetes</taxon>
        <taxon>Eurotiomycetidae</taxon>
        <taxon>Eurotiales</taxon>
        <taxon>Aspergillaceae</taxon>
        <taxon>Aspergillus</taxon>
        <taxon>Aspergillus subgen. Circumdati</taxon>
    </lineage>
</organism>
<name>A0A4S3J494_9EURO</name>
<dbReference type="VEuPathDB" id="FungiDB:EYZ11_011115"/>
<sequence length="64" mass="7372">MLQYTVLLVKGVSDFVRNFFRRSAVYLTKAVNKQSKRTSVSGLEDERDLCCSLLAQKSLWGERE</sequence>
<accession>A0A4S3J494</accession>
<protein>
    <submittedName>
        <fullName evidence="1">Uncharacterized protein</fullName>
    </submittedName>
</protein>
<gene>
    <name evidence="1" type="ORF">EYZ11_011115</name>
</gene>
<proteinExistence type="predicted"/>
<keyword evidence="2" id="KW-1185">Reference proteome</keyword>